<dbReference type="Pfam" id="PF12710">
    <property type="entry name" value="HAD"/>
    <property type="match status" value="1"/>
</dbReference>
<dbReference type="GO" id="GO:0016791">
    <property type="term" value="F:phosphatase activity"/>
    <property type="evidence" value="ECO:0007669"/>
    <property type="project" value="InterPro"/>
</dbReference>
<dbReference type="NCBIfam" id="TIGR01489">
    <property type="entry name" value="DKMTPPase-SF"/>
    <property type="match status" value="1"/>
</dbReference>
<name>A0A177TQT5_9BASI</name>
<dbReference type="SUPFAM" id="SSF56784">
    <property type="entry name" value="HAD-like"/>
    <property type="match status" value="1"/>
</dbReference>
<dbReference type="PANTHER" id="PTHR28181">
    <property type="entry name" value="UPF0655 PROTEIN YCR015C"/>
    <property type="match status" value="1"/>
</dbReference>
<dbReference type="InterPro" id="IPR036412">
    <property type="entry name" value="HAD-like_sf"/>
</dbReference>
<keyword evidence="3" id="KW-1185">Reference proteome</keyword>
<dbReference type="PANTHER" id="PTHR28181:SF2">
    <property type="entry name" value="PHOSPHORIC MONOESTER HYDROLASE"/>
    <property type="match status" value="1"/>
</dbReference>
<organism evidence="2 3">
    <name type="scientific">Tilletia indica</name>
    <dbReference type="NCBI Taxonomy" id="43049"/>
    <lineage>
        <taxon>Eukaryota</taxon>
        <taxon>Fungi</taxon>
        <taxon>Dikarya</taxon>
        <taxon>Basidiomycota</taxon>
        <taxon>Ustilaginomycotina</taxon>
        <taxon>Exobasidiomycetes</taxon>
        <taxon>Tilletiales</taxon>
        <taxon>Tilletiaceae</taxon>
        <taxon>Tilletia</taxon>
    </lineage>
</organism>
<evidence type="ECO:0008006" key="4">
    <source>
        <dbReference type="Google" id="ProtNLM"/>
    </source>
</evidence>
<protein>
    <recommendedName>
        <fullName evidence="4">Phosphatase</fullName>
    </recommendedName>
</protein>
<dbReference type="InterPro" id="IPR023214">
    <property type="entry name" value="HAD_sf"/>
</dbReference>
<sequence length="250" mass="28536">MAHNNVKYQNAPFLMITDFDGTITLRDSNDFMVDTMGMGYAERRKLNDLILKEELCFRDGFHKMLESVNEPFDKVVKLATEAIQLDPGFKAFFQWAKEVKLPVVIVSSGMEPIIRSIMSNLIGEDDAAQIDIVSNDVKYTDPEGKGTTWEIVFRHPENPYGHDKSLSIKPYRELQQRPTIFFAGDGVSDMSAARHADCLFVKDQKDNDLAVYCRKNEIPFKLFRDWTVIRDEVEKVLDGKAKPAEIMDSA</sequence>
<dbReference type="AlphaFoldDB" id="A0A177TQT5"/>
<evidence type="ECO:0000313" key="3">
    <source>
        <dbReference type="Proteomes" id="UP000077521"/>
    </source>
</evidence>
<evidence type="ECO:0000256" key="1">
    <source>
        <dbReference type="ARBA" id="ARBA00022801"/>
    </source>
</evidence>
<dbReference type="Gene3D" id="3.90.1470.20">
    <property type="match status" value="1"/>
</dbReference>
<dbReference type="InterPro" id="IPR006384">
    <property type="entry name" value="HAD_hydro_PyrdxlP_Pase-like"/>
</dbReference>
<keyword evidence="1" id="KW-0378">Hydrolase</keyword>
<dbReference type="InterPro" id="IPR050849">
    <property type="entry name" value="HAD-like_hydrolase_phosphatase"/>
</dbReference>
<dbReference type="EMBL" id="LWDF02000143">
    <property type="protein sequence ID" value="KAE8256075.1"/>
    <property type="molecule type" value="Genomic_DNA"/>
</dbReference>
<dbReference type="Gene3D" id="3.40.50.1000">
    <property type="entry name" value="HAD superfamily/HAD-like"/>
    <property type="match status" value="1"/>
</dbReference>
<reference evidence="2" key="1">
    <citation type="submission" date="2016-04" db="EMBL/GenBank/DDBJ databases">
        <authorList>
            <person name="Nguyen H.D."/>
            <person name="Samba Siva P."/>
            <person name="Cullis J."/>
            <person name="Levesque C.A."/>
            <person name="Hambleton S."/>
        </authorList>
    </citation>
    <scope>NUCLEOTIDE SEQUENCE</scope>
    <source>
        <strain evidence="2">DAOMC 236416</strain>
    </source>
</reference>
<comment type="caution">
    <text evidence="2">The sequence shown here is derived from an EMBL/GenBank/DDBJ whole genome shotgun (WGS) entry which is preliminary data.</text>
</comment>
<proteinExistence type="predicted"/>
<gene>
    <name evidence="2" type="ORF">A4X13_0g2822</name>
</gene>
<dbReference type="NCBIfam" id="TIGR01488">
    <property type="entry name" value="HAD-SF-IB"/>
    <property type="match status" value="1"/>
</dbReference>
<accession>A0A177TQT5</accession>
<dbReference type="Proteomes" id="UP000077521">
    <property type="component" value="Unassembled WGS sequence"/>
</dbReference>
<evidence type="ECO:0000313" key="2">
    <source>
        <dbReference type="EMBL" id="KAE8256075.1"/>
    </source>
</evidence>
<reference evidence="2" key="2">
    <citation type="journal article" date="2019" name="IMA Fungus">
        <title>Genome sequencing and comparison of five Tilletia species to identify candidate genes for the detection of regulated species infecting wheat.</title>
        <authorList>
            <person name="Nguyen H.D.T."/>
            <person name="Sultana T."/>
            <person name="Kesanakurti P."/>
            <person name="Hambleton S."/>
        </authorList>
    </citation>
    <scope>NUCLEOTIDE SEQUENCE</scope>
    <source>
        <strain evidence="2">DAOMC 236416</strain>
    </source>
</reference>